<evidence type="ECO:0000313" key="2">
    <source>
        <dbReference type="Proteomes" id="UP000831701"/>
    </source>
</evidence>
<dbReference type="EMBL" id="CM041533">
    <property type="protein sequence ID" value="KAI3375032.1"/>
    <property type="molecule type" value="Genomic_DNA"/>
</dbReference>
<dbReference type="Proteomes" id="UP000831701">
    <property type="component" value="Chromosome 3"/>
</dbReference>
<reference evidence="1" key="1">
    <citation type="submission" date="2022-04" db="EMBL/GenBank/DDBJ databases">
        <title>Jade perch genome.</title>
        <authorList>
            <person name="Chao B."/>
        </authorList>
    </citation>
    <scope>NUCLEOTIDE SEQUENCE</scope>
    <source>
        <strain evidence="1">CB-2022</strain>
    </source>
</reference>
<proteinExistence type="predicted"/>
<accession>A0ACB8X4P6</accession>
<gene>
    <name evidence="1" type="ORF">L3Q82_021546</name>
</gene>
<keyword evidence="2" id="KW-1185">Reference proteome</keyword>
<evidence type="ECO:0000313" key="1">
    <source>
        <dbReference type="EMBL" id="KAI3375032.1"/>
    </source>
</evidence>
<name>A0ACB8X4P6_9TELE</name>
<sequence>MESSDTGRGGWKSKAVQPQKNKINMNILRQEKLIAQKKKEIEAKMAQQAKMNEQTASKPLPQSSSPSLQGASSNKFANDGSFLQQFMKMQKDKSNNASGSTSDTKTPSSLTSSPGGNTLQKKSILVGKRPGLGVSSMLSQFKNYSQSKKSPVLSQRPSVFCSPDGDDEEEEADYSRFLEMKEDSDTRLIIDKMASFVAEGGPELERKAKEDYKDNPVFSFLYDKSSLEYLYYKNRVAVLRKDLLQPENTSDNVEYGTVVECELSPSTDRLLKVSPPVDAETQQVAEKLAKFVAEGGPEVESIAAERNRNNPAFSFLYDQQSPAFCFYKEKLQEYRAKAPQSSSPPAAESRTELQQPPAPQLLGIPPPLNIASFPHVQETETPPVKRKRKSRWGSEDDKVELPIPPIIVPQEINTPDPNTPSLSAQELRGLGYKKGKPLGLVGVAELSEEQKIQLREQQEMQEMYDMIMKHKRAMAEMQVMWEKAIRDHQHEYDSDEEVDQKAGTWEHRLRKMEMEKTREWAESLTEMGKGKHFIGDFLPPEELEKFMETFKALKEGRDPDYSEYKEFKLTVENLGFRMLMKMGWKEGEGLGSEGQGIKAPVNKGTTAVNGAGLGVDRPAMLTKNDDEYDAFRKRMMLAYRFRPNPLEGQVSFVIIFEFNPVFVFCFHRIIHGDHITDVEDSAAGKLLVMSTGELHHLDYLNENELMEMDTFIHRIDSTEVIYQPRRKRAKLIGKYLMGDLLGEGSYGKVKEMLDSETLCRRAVKILKKKKLRRIPNGEANVKKEIQLLRRLQHKNVIQLVDVLYNEEKQKIYPYVAKLYCVCGMQEMLDSVPEKRFPVFQAHGYFCQLLDGLEYLHSQGIVHKDIKPGNLLLTTDGALKISDLGVAEALHPFAEDDTCRTSQGSPAFQPPEIANGLDTFSGFKVDIWSAGVTLRCLPLRYNITTSLYPFEGDNIYKLFENIGKGDYTIPDECGPLLSDLLQGMLEYDPAKRFSIQNIRQHNWVRKKHPPSEPPVPIPASAESRDPWRSMTVVPYLEDLHGYTEEDDDELYDGEDDIIYTQDFTVPGQVAEEDQDQGHADHSPALAKPVCVNGTEGGSLNSKAKAERRSSSSSNPSRKGVSTASKIRKLSTCKQQ</sequence>
<comment type="caution">
    <text evidence="1">The sequence shown here is derived from an EMBL/GenBank/DDBJ whole genome shotgun (WGS) entry which is preliminary data.</text>
</comment>
<organism evidence="1 2">
    <name type="scientific">Scortum barcoo</name>
    <name type="common">barcoo grunter</name>
    <dbReference type="NCBI Taxonomy" id="214431"/>
    <lineage>
        <taxon>Eukaryota</taxon>
        <taxon>Metazoa</taxon>
        <taxon>Chordata</taxon>
        <taxon>Craniata</taxon>
        <taxon>Vertebrata</taxon>
        <taxon>Euteleostomi</taxon>
        <taxon>Actinopterygii</taxon>
        <taxon>Neopterygii</taxon>
        <taxon>Teleostei</taxon>
        <taxon>Neoteleostei</taxon>
        <taxon>Acanthomorphata</taxon>
        <taxon>Eupercaria</taxon>
        <taxon>Centrarchiformes</taxon>
        <taxon>Terapontoidei</taxon>
        <taxon>Terapontidae</taxon>
        <taxon>Scortum</taxon>
    </lineage>
</organism>
<protein>
    <submittedName>
        <fullName evidence="1">Uncharacterized protein</fullName>
    </submittedName>
</protein>